<gene>
    <name evidence="1" type="ORF">TNIN_65241</name>
</gene>
<dbReference type="AlphaFoldDB" id="A0A8X7C4D5"/>
<proteinExistence type="predicted"/>
<reference evidence="1" key="1">
    <citation type="submission" date="2020-08" db="EMBL/GenBank/DDBJ databases">
        <title>Multicomponent nature underlies the extraordinary mechanical properties of spider dragline silk.</title>
        <authorList>
            <person name="Kono N."/>
            <person name="Nakamura H."/>
            <person name="Mori M."/>
            <person name="Yoshida Y."/>
            <person name="Ohtoshi R."/>
            <person name="Malay A.D."/>
            <person name="Moran D.A.P."/>
            <person name="Tomita M."/>
            <person name="Numata K."/>
            <person name="Arakawa K."/>
        </authorList>
    </citation>
    <scope>NUCLEOTIDE SEQUENCE</scope>
</reference>
<dbReference type="Proteomes" id="UP000886998">
    <property type="component" value="Unassembled WGS sequence"/>
</dbReference>
<evidence type="ECO:0000313" key="1">
    <source>
        <dbReference type="EMBL" id="GFY52099.1"/>
    </source>
</evidence>
<dbReference type="EMBL" id="BMAV01008464">
    <property type="protein sequence ID" value="GFY52099.1"/>
    <property type="molecule type" value="Genomic_DNA"/>
</dbReference>
<keyword evidence="2" id="KW-1185">Reference proteome</keyword>
<accession>A0A8X7C4D5</accession>
<evidence type="ECO:0000313" key="2">
    <source>
        <dbReference type="Proteomes" id="UP000886998"/>
    </source>
</evidence>
<organism evidence="1 2">
    <name type="scientific">Trichonephila inaurata madagascariensis</name>
    <dbReference type="NCBI Taxonomy" id="2747483"/>
    <lineage>
        <taxon>Eukaryota</taxon>
        <taxon>Metazoa</taxon>
        <taxon>Ecdysozoa</taxon>
        <taxon>Arthropoda</taxon>
        <taxon>Chelicerata</taxon>
        <taxon>Arachnida</taxon>
        <taxon>Araneae</taxon>
        <taxon>Araneomorphae</taxon>
        <taxon>Entelegynae</taxon>
        <taxon>Araneoidea</taxon>
        <taxon>Nephilidae</taxon>
        <taxon>Trichonephila</taxon>
        <taxon>Trichonephila inaurata</taxon>
    </lineage>
</organism>
<comment type="caution">
    <text evidence="1">The sequence shown here is derived from an EMBL/GenBank/DDBJ whole genome shotgun (WGS) entry which is preliminary data.</text>
</comment>
<protein>
    <submittedName>
        <fullName evidence="1">Uncharacterized protein</fullName>
    </submittedName>
</protein>
<sequence length="76" mass="8475">MCLYSVEFGAIGRSRIILVRSEGVTNHFLSQISNLGAMRLNPSRDPSNDSGAQLTGNLGFYRLSTWRHTLLETFSL</sequence>
<name>A0A8X7C4D5_9ARAC</name>